<gene>
    <name evidence="3" type="ORF">EVG15_03935</name>
</gene>
<reference evidence="3 4" key="1">
    <citation type="journal article" date="2019" name="ISME J.">
        <title>Insights into ecological role of a new deltaproteobacterial order Candidatus Acidulodesulfobacterales by metagenomics and metatranscriptomics.</title>
        <authorList>
            <person name="Tan S."/>
            <person name="Liu J."/>
            <person name="Fang Y."/>
            <person name="Hedlund B.P."/>
            <person name="Lian Z.H."/>
            <person name="Huang L.Y."/>
            <person name="Li J.T."/>
            <person name="Huang L.N."/>
            <person name="Li W.J."/>
            <person name="Jiang H.C."/>
            <person name="Dong H.L."/>
            <person name="Shu W.S."/>
        </authorList>
    </citation>
    <scope>NUCLEOTIDE SEQUENCE [LARGE SCALE GENOMIC DNA]</scope>
    <source>
        <strain evidence="3">AP1</strain>
    </source>
</reference>
<organism evidence="3 4">
    <name type="scientific">Candidatus Acididesulfobacter diazotrophicus</name>
    <dbReference type="NCBI Taxonomy" id="2597226"/>
    <lineage>
        <taxon>Bacteria</taxon>
        <taxon>Deltaproteobacteria</taxon>
        <taxon>Candidatus Acidulodesulfobacterales</taxon>
        <taxon>Candidatus Acididesulfobacter</taxon>
    </lineage>
</organism>
<feature type="coiled-coil region" evidence="1">
    <location>
        <begin position="43"/>
        <end position="77"/>
    </location>
</feature>
<dbReference type="AlphaFoldDB" id="A0A519BN89"/>
<evidence type="ECO:0000256" key="2">
    <source>
        <dbReference type="SAM" id="Phobius"/>
    </source>
</evidence>
<dbReference type="EMBL" id="SGBB01000005">
    <property type="protein sequence ID" value="RZD18744.1"/>
    <property type="molecule type" value="Genomic_DNA"/>
</dbReference>
<dbReference type="Proteomes" id="UP000319296">
    <property type="component" value="Unassembled WGS sequence"/>
</dbReference>
<evidence type="ECO:0000313" key="4">
    <source>
        <dbReference type="Proteomes" id="UP000319296"/>
    </source>
</evidence>
<keyword evidence="1" id="KW-0175">Coiled coil</keyword>
<keyword evidence="2" id="KW-0812">Transmembrane</keyword>
<accession>A0A519BN89</accession>
<protein>
    <recommendedName>
        <fullName evidence="5">DUF3373 family protein</fullName>
    </recommendedName>
</protein>
<dbReference type="Pfam" id="PF07642">
    <property type="entry name" value="BBP2"/>
    <property type="match status" value="1"/>
</dbReference>
<comment type="caution">
    <text evidence="3">The sequence shown here is derived from an EMBL/GenBank/DDBJ whole genome shotgun (WGS) entry which is preliminary data.</text>
</comment>
<feature type="transmembrane region" description="Helical" evidence="2">
    <location>
        <begin position="12"/>
        <end position="29"/>
    </location>
</feature>
<dbReference type="InterPro" id="IPR011486">
    <property type="entry name" value="BBP2"/>
</dbReference>
<sequence>MRIKLKHRLKAVLISFIFLTFIFVPYVFIKSSLADSFNGTAKNTNANKTMRSLELKLKNLSKEMKALKQNQKNNQNNSYFSNIQLLGTLAASYTYNFAKPNAYNANYGDNWQSDGFAVNQADITIRRSPGNASDPYGIGFHISFDFGQNIQFYEAYYGNPSYFTQPLQQRRPFDIRQAYININLPIGSGLDIHIGKEKELLGWEDFNMARNWNNTYSLLDNAEPSTYTGIFFTYNFIPSLQTTLGIANSQNTVVPIDNLPTIEFNAAYTPLSVITFNGGFVYGANSYLVANNNTIYQDNINKSFYGYANAVYSPTADWSFVLERDAGLAGGLNQSILNSNGITPGQVVYPSLVLSNSSTYDKGYFNGTSFYIHHQHNYSIGQIAETFREAFAVDSNGLFEPSVSPGQSYTFVDSTLTLAYSPSNKMFKNMQFRLEFENQRANHSIYPAGVNSMKRSQNTLNLTVLYTF</sequence>
<proteinExistence type="predicted"/>
<keyword evidence="2" id="KW-1133">Transmembrane helix</keyword>
<evidence type="ECO:0000256" key="1">
    <source>
        <dbReference type="SAM" id="Coils"/>
    </source>
</evidence>
<evidence type="ECO:0008006" key="5">
    <source>
        <dbReference type="Google" id="ProtNLM"/>
    </source>
</evidence>
<name>A0A519BN89_9DELT</name>
<evidence type="ECO:0000313" key="3">
    <source>
        <dbReference type="EMBL" id="RZD18744.1"/>
    </source>
</evidence>
<keyword evidence="2" id="KW-0472">Membrane</keyword>